<keyword evidence="2" id="KW-1185">Reference proteome</keyword>
<dbReference type="eggNOG" id="COG3747">
    <property type="taxonomic scope" value="Bacteria"/>
</dbReference>
<dbReference type="Pfam" id="PF05119">
    <property type="entry name" value="Terminase_4"/>
    <property type="match status" value="1"/>
</dbReference>
<gene>
    <name evidence="1" type="ordered locus">CKL_4070</name>
</gene>
<dbReference type="NCBIfam" id="TIGR01558">
    <property type="entry name" value="sm_term_P27"/>
    <property type="match status" value="1"/>
</dbReference>
<dbReference type="EMBL" id="CP000674">
    <property type="protein sequence ID" value="ABQ23669.1"/>
    <property type="molecule type" value="Genomic_DNA"/>
</dbReference>
<protein>
    <submittedName>
        <fullName evidence="1">Phage terminase, small subunit</fullName>
    </submittedName>
</protein>
<proteinExistence type="predicted"/>
<reference evidence="1 2" key="1">
    <citation type="journal article" date="2008" name="Proc. Natl. Acad. Sci. U.S.A.">
        <title>The genome of Clostridium kluyveri, a strict anaerobe with unique metabolic features.</title>
        <authorList>
            <person name="Seedorf H."/>
            <person name="Fricke W.F."/>
            <person name="Veith B."/>
            <person name="Brueggemann H."/>
            <person name="Liesegang H."/>
            <person name="Strittmatter A."/>
            <person name="Miethke M."/>
            <person name="Buckel W."/>
            <person name="Hinderberger J."/>
            <person name="Li F."/>
            <person name="Hagemeier C."/>
            <person name="Thauer R.K."/>
            <person name="Gottschalk G."/>
        </authorList>
    </citation>
    <scope>NUCLEOTIDE SEQUENCE [LARGE SCALE GENOMIC DNA]</scope>
    <source>
        <strain evidence="2">ATCC 8527 / DSM 555 / NCIMB 10680</strain>
        <plasmid evidence="1 2">pCKL555A</plasmid>
    </source>
</reference>
<name>A5F9J7_CLOK5</name>
<dbReference type="InterPro" id="IPR006448">
    <property type="entry name" value="Phage_term_ssu_P27"/>
</dbReference>
<geneLocation type="plasmid" evidence="1 2">
    <name>pCKL555A</name>
</geneLocation>
<evidence type="ECO:0000313" key="2">
    <source>
        <dbReference type="Proteomes" id="UP000002411"/>
    </source>
</evidence>
<keyword evidence="1" id="KW-0614">Plasmid</keyword>
<dbReference type="HOGENOM" id="CLU_107958_1_1_9"/>
<organism evidence="1 2">
    <name type="scientific">Clostridium kluyveri (strain ATCC 8527 / DSM 555 / NBRC 12016 / NCIMB 10680 / K1)</name>
    <dbReference type="NCBI Taxonomy" id="431943"/>
    <lineage>
        <taxon>Bacteria</taxon>
        <taxon>Bacillati</taxon>
        <taxon>Bacillota</taxon>
        <taxon>Clostridia</taxon>
        <taxon>Eubacteriales</taxon>
        <taxon>Clostridiaceae</taxon>
        <taxon>Clostridium</taxon>
    </lineage>
</organism>
<sequence length="167" mass="19152">MTILLLHFTLCGKVVKKMPTPAKSIKLQLLNGNKNHRTKKEIEKRVKNEEKLKIGHDNVKPPPWLDITAQKEFKRVSELLISVELMTDADVTHLALYCDTYSQYLSYKRQVKKYGMWTGGKPNPFIKKMSEMARQLRGFAADLGLSPSARARLAINLECTDEDEDDF</sequence>
<dbReference type="KEGG" id="ckl:CKL_4070"/>
<dbReference type="Proteomes" id="UP000002411">
    <property type="component" value="Plasmid pCKL555A"/>
</dbReference>
<dbReference type="AlphaFoldDB" id="A5F9J7"/>
<accession>A5F9J7</accession>
<evidence type="ECO:0000313" key="1">
    <source>
        <dbReference type="EMBL" id="ABQ23669.1"/>
    </source>
</evidence>